<dbReference type="InterPro" id="IPR043504">
    <property type="entry name" value="Peptidase_S1_PA_chymotrypsin"/>
</dbReference>
<proteinExistence type="predicted"/>
<dbReference type="InterPro" id="IPR009003">
    <property type="entry name" value="Peptidase_S1_PA"/>
</dbReference>
<evidence type="ECO:0000259" key="1">
    <source>
        <dbReference type="PROSITE" id="PS50240"/>
    </source>
</evidence>
<dbReference type="PROSITE" id="PS50240">
    <property type="entry name" value="TRYPSIN_DOM"/>
    <property type="match status" value="1"/>
</dbReference>
<name>A0A0K8S7Z4_LYGHE</name>
<dbReference type="SMART" id="SM00020">
    <property type="entry name" value="Tryp_SPc"/>
    <property type="match status" value="1"/>
</dbReference>
<dbReference type="Gene3D" id="2.40.10.10">
    <property type="entry name" value="Trypsin-like serine proteases"/>
    <property type="match status" value="1"/>
</dbReference>
<feature type="non-terminal residue" evidence="2">
    <location>
        <position position="1"/>
    </location>
</feature>
<protein>
    <recommendedName>
        <fullName evidence="1">Peptidase S1 domain-containing protein</fullName>
    </recommendedName>
</protein>
<dbReference type="SUPFAM" id="SSF50494">
    <property type="entry name" value="Trypsin-like serine proteases"/>
    <property type="match status" value="1"/>
</dbReference>
<dbReference type="GO" id="GO:0006508">
    <property type="term" value="P:proteolysis"/>
    <property type="evidence" value="ECO:0007669"/>
    <property type="project" value="InterPro"/>
</dbReference>
<accession>A0A0K8S7Z4</accession>
<dbReference type="InterPro" id="IPR001254">
    <property type="entry name" value="Trypsin_dom"/>
</dbReference>
<reference evidence="2" key="1">
    <citation type="submission" date="2014-09" db="EMBL/GenBank/DDBJ databases">
        <authorList>
            <person name="Magalhaes I.L.F."/>
            <person name="Oliveira U."/>
            <person name="Santos F.R."/>
            <person name="Vidigal T.H.D.A."/>
            <person name="Brescovit A.D."/>
            <person name="Santos A.J."/>
        </authorList>
    </citation>
    <scope>NUCLEOTIDE SEQUENCE</scope>
</reference>
<dbReference type="Pfam" id="PF00089">
    <property type="entry name" value="Trypsin"/>
    <property type="match status" value="1"/>
</dbReference>
<dbReference type="EMBL" id="GBRD01016547">
    <property type="protein sequence ID" value="JAG49279.1"/>
    <property type="molecule type" value="Transcribed_RNA"/>
</dbReference>
<dbReference type="GO" id="GO:0004252">
    <property type="term" value="F:serine-type endopeptidase activity"/>
    <property type="evidence" value="ECO:0007669"/>
    <property type="project" value="InterPro"/>
</dbReference>
<dbReference type="AlphaFoldDB" id="A0A0K8S7Z4"/>
<organism evidence="2">
    <name type="scientific">Lygus hesperus</name>
    <name type="common">Western plant bug</name>
    <dbReference type="NCBI Taxonomy" id="30085"/>
    <lineage>
        <taxon>Eukaryota</taxon>
        <taxon>Metazoa</taxon>
        <taxon>Ecdysozoa</taxon>
        <taxon>Arthropoda</taxon>
        <taxon>Hexapoda</taxon>
        <taxon>Insecta</taxon>
        <taxon>Pterygota</taxon>
        <taxon>Neoptera</taxon>
        <taxon>Paraneoptera</taxon>
        <taxon>Hemiptera</taxon>
        <taxon>Heteroptera</taxon>
        <taxon>Panheteroptera</taxon>
        <taxon>Cimicomorpha</taxon>
        <taxon>Miridae</taxon>
        <taxon>Mirini</taxon>
        <taxon>Lygus</taxon>
    </lineage>
</organism>
<sequence>FVLTACHCLVTEGWITTISQNEPPEFQPPYSHDRVKNKPWTPGDPRIRRKGVVVKSTIHTLITIFAGHPDARKRAPQRRHASNFFVHHLCGGKNSSKVLNDFEEIDIGLLRTCFPFNLDRHVRLAPLKPRNAIDLHLNQLQERAATCLFVGWGQALEKAAKGVISEESLSRTVTPDILQHMFRYIQCNKDCTYDERTCIVCSRHHGEKLAITRHGDSGSPLICDGFVTAVHSRGIGAAGWFSRNYTIARHTAVACVKDFISETQLSYLRSVSPKHYHYINGQPVLTP</sequence>
<evidence type="ECO:0000313" key="2">
    <source>
        <dbReference type="EMBL" id="JAG49279.1"/>
    </source>
</evidence>
<feature type="domain" description="Peptidase S1" evidence="1">
    <location>
        <begin position="1"/>
        <end position="265"/>
    </location>
</feature>